<dbReference type="EMBL" id="SSMC01000001">
    <property type="protein sequence ID" value="THD68939.1"/>
    <property type="molecule type" value="Genomic_DNA"/>
</dbReference>
<accession>A0A4S3M2N4</accession>
<dbReference type="Gene3D" id="3.40.640.10">
    <property type="entry name" value="Type I PLP-dependent aspartate aminotransferase-like (Major domain)"/>
    <property type="match status" value="1"/>
</dbReference>
<dbReference type="RefSeq" id="WP_136334429.1">
    <property type="nucleotide sequence ID" value="NZ_QXMP01000004.1"/>
</dbReference>
<keyword evidence="1" id="KW-0663">Pyridoxal phosphate</keyword>
<sequence length="363" mass="41424">MYQLDKISSQFPYSTQNTYLNTPAYGLLSESLLEWRQEHDLDHLVGGSRFKERFFEVIASLRSSVATFTSSATDEVFLVPNFSFGWKVLIGGLPKDKHVLLLNGDYPSLNWPVITANFEKLEKIDVSFSMEDEIEEYFSRHAPDIFAFSIVQYLNGVKINLDLIKRLKARYPNTLFMADATQYLGTETFQFFDSGIDVLGVSGYKWLLAGTGNGFFLVKKEVQSVFYSSTVKWEPRMEPWLKHNTHLQNHLEPGHLDSMSMGSLHHAIGLLEQTGMPLIEEKIKKVCDYAREHLLGLGFLEEELCGRSAHGTFYAIKVTDKQLSVLSERRVDFAIRGGRLRIGFHFYNSLKDVDAVVNVLKHT</sequence>
<proteinExistence type="predicted"/>
<organism evidence="3 4">
    <name type="scientific">Robertkochia marina</name>
    <dbReference type="NCBI Taxonomy" id="1227945"/>
    <lineage>
        <taxon>Bacteria</taxon>
        <taxon>Pseudomonadati</taxon>
        <taxon>Bacteroidota</taxon>
        <taxon>Flavobacteriia</taxon>
        <taxon>Flavobacteriales</taxon>
        <taxon>Flavobacteriaceae</taxon>
        <taxon>Robertkochia</taxon>
    </lineage>
</organism>
<dbReference type="Gene3D" id="3.90.1150.10">
    <property type="entry name" value="Aspartate Aminotransferase, domain 1"/>
    <property type="match status" value="1"/>
</dbReference>
<keyword evidence="4" id="KW-1185">Reference proteome</keyword>
<dbReference type="Pfam" id="PF00266">
    <property type="entry name" value="Aminotran_5"/>
    <property type="match status" value="1"/>
</dbReference>
<keyword evidence="3" id="KW-0808">Transferase</keyword>
<dbReference type="InterPro" id="IPR000192">
    <property type="entry name" value="Aminotrans_V_dom"/>
</dbReference>
<reference evidence="3 4" key="1">
    <citation type="submission" date="2019-04" db="EMBL/GenBank/DDBJ databases">
        <title>Draft genome sequence of Robertkochia marina CC-AMO-30D.</title>
        <authorList>
            <person name="Hameed A."/>
            <person name="Lin S.-Y."/>
            <person name="Shahina M."/>
            <person name="Lai W.-A."/>
            <person name="Young C.-C."/>
        </authorList>
    </citation>
    <scope>NUCLEOTIDE SEQUENCE [LARGE SCALE GENOMIC DNA]</scope>
    <source>
        <strain evidence="3 4">CC-AMO-30D</strain>
    </source>
</reference>
<evidence type="ECO:0000313" key="4">
    <source>
        <dbReference type="Proteomes" id="UP000305939"/>
    </source>
</evidence>
<feature type="domain" description="Aminotransferase class V" evidence="2">
    <location>
        <begin position="66"/>
        <end position="302"/>
    </location>
</feature>
<dbReference type="InterPro" id="IPR015422">
    <property type="entry name" value="PyrdxlP-dep_Trfase_small"/>
</dbReference>
<dbReference type="AlphaFoldDB" id="A0A4S3M2N4"/>
<dbReference type="InterPro" id="IPR015421">
    <property type="entry name" value="PyrdxlP-dep_Trfase_major"/>
</dbReference>
<dbReference type="Proteomes" id="UP000305939">
    <property type="component" value="Unassembled WGS sequence"/>
</dbReference>
<protein>
    <submittedName>
        <fullName evidence="3">Aminotransferase class V-fold PLP-dependent enzyme</fullName>
    </submittedName>
</protein>
<dbReference type="SUPFAM" id="SSF53383">
    <property type="entry name" value="PLP-dependent transferases"/>
    <property type="match status" value="1"/>
</dbReference>
<name>A0A4S3M2N4_9FLAO</name>
<gene>
    <name evidence="3" type="ORF">E7Z59_00995</name>
</gene>
<keyword evidence="3" id="KW-0032">Aminotransferase</keyword>
<comment type="caution">
    <text evidence="3">The sequence shown here is derived from an EMBL/GenBank/DDBJ whole genome shotgun (WGS) entry which is preliminary data.</text>
</comment>
<evidence type="ECO:0000313" key="3">
    <source>
        <dbReference type="EMBL" id="THD68939.1"/>
    </source>
</evidence>
<evidence type="ECO:0000256" key="1">
    <source>
        <dbReference type="ARBA" id="ARBA00022898"/>
    </source>
</evidence>
<dbReference type="GO" id="GO:0008483">
    <property type="term" value="F:transaminase activity"/>
    <property type="evidence" value="ECO:0007669"/>
    <property type="project" value="UniProtKB-KW"/>
</dbReference>
<dbReference type="PANTHER" id="PTHR43586">
    <property type="entry name" value="CYSTEINE DESULFURASE"/>
    <property type="match status" value="1"/>
</dbReference>
<dbReference type="PANTHER" id="PTHR43586:SF15">
    <property type="entry name" value="BLR3095 PROTEIN"/>
    <property type="match status" value="1"/>
</dbReference>
<evidence type="ECO:0000259" key="2">
    <source>
        <dbReference type="Pfam" id="PF00266"/>
    </source>
</evidence>
<dbReference type="InterPro" id="IPR015424">
    <property type="entry name" value="PyrdxlP-dep_Trfase"/>
</dbReference>
<dbReference type="OrthoDB" id="513408at2"/>